<gene>
    <name evidence="1" type="primary">jg17772</name>
    <name evidence="1" type="ORF">PAEG_LOCUS11272</name>
</gene>
<protein>
    <submittedName>
        <fullName evidence="1">Jg17772 protein</fullName>
    </submittedName>
</protein>
<reference evidence="1" key="1">
    <citation type="submission" date="2022-03" db="EMBL/GenBank/DDBJ databases">
        <authorList>
            <person name="Lindestad O."/>
        </authorList>
    </citation>
    <scope>NUCLEOTIDE SEQUENCE</scope>
</reference>
<proteinExistence type="predicted"/>
<comment type="caution">
    <text evidence="1">The sequence shown here is derived from an EMBL/GenBank/DDBJ whole genome shotgun (WGS) entry which is preliminary data.</text>
</comment>
<keyword evidence="2" id="KW-1185">Reference proteome</keyword>
<evidence type="ECO:0000313" key="1">
    <source>
        <dbReference type="EMBL" id="CAH2233145.1"/>
    </source>
</evidence>
<dbReference type="Proteomes" id="UP000838756">
    <property type="component" value="Unassembled WGS sequence"/>
</dbReference>
<name>A0A8S4R8Z8_9NEOP</name>
<dbReference type="EMBL" id="CAKXAJ010024942">
    <property type="protein sequence ID" value="CAH2233145.1"/>
    <property type="molecule type" value="Genomic_DNA"/>
</dbReference>
<sequence>MDTEGHSTRSDAATERGVSLAGREIGIVFLHSAETGGQLSEDNTDTGFVTVKAGLAFAGGFGCGTMESTCISVLSFKTFCFTTQDRF</sequence>
<dbReference type="AlphaFoldDB" id="A0A8S4R8Z8"/>
<organism evidence="1 2">
    <name type="scientific">Pararge aegeria aegeria</name>
    <dbReference type="NCBI Taxonomy" id="348720"/>
    <lineage>
        <taxon>Eukaryota</taxon>
        <taxon>Metazoa</taxon>
        <taxon>Ecdysozoa</taxon>
        <taxon>Arthropoda</taxon>
        <taxon>Hexapoda</taxon>
        <taxon>Insecta</taxon>
        <taxon>Pterygota</taxon>
        <taxon>Neoptera</taxon>
        <taxon>Endopterygota</taxon>
        <taxon>Lepidoptera</taxon>
        <taxon>Glossata</taxon>
        <taxon>Ditrysia</taxon>
        <taxon>Papilionoidea</taxon>
        <taxon>Nymphalidae</taxon>
        <taxon>Satyrinae</taxon>
        <taxon>Satyrini</taxon>
        <taxon>Parargina</taxon>
        <taxon>Pararge</taxon>
    </lineage>
</organism>
<evidence type="ECO:0000313" key="2">
    <source>
        <dbReference type="Proteomes" id="UP000838756"/>
    </source>
</evidence>
<accession>A0A8S4R8Z8</accession>